<comment type="catalytic activity">
    <reaction evidence="14">
        <text>[GlcNAc-(1-&gt;4)-Mur2Ac(oyl-L-Ala-gamma-D-Glu-L-Lys-D-Ala-D-Ala)](n)-di-trans,octa-cis-undecaprenyl diphosphate + beta-D-GlcNAc-(1-&gt;4)-Mur2Ac(oyl-L-Ala-gamma-D-Glu-L-Lys-D-Ala-D-Ala)-di-trans,octa-cis-undecaprenyl diphosphate = [GlcNAc-(1-&gt;4)-Mur2Ac(oyl-L-Ala-gamma-D-Glu-L-Lys-D-Ala-D-Ala)](n+1)-di-trans,octa-cis-undecaprenyl diphosphate + di-trans,octa-cis-undecaprenyl diphosphate + H(+)</text>
        <dbReference type="Rhea" id="RHEA:23708"/>
        <dbReference type="Rhea" id="RHEA-COMP:9602"/>
        <dbReference type="Rhea" id="RHEA-COMP:9603"/>
        <dbReference type="ChEBI" id="CHEBI:15378"/>
        <dbReference type="ChEBI" id="CHEBI:58405"/>
        <dbReference type="ChEBI" id="CHEBI:60033"/>
        <dbReference type="ChEBI" id="CHEBI:78435"/>
        <dbReference type="EC" id="2.4.99.28"/>
    </reaction>
</comment>
<dbReference type="PANTHER" id="PTHR32282:SF33">
    <property type="entry name" value="PEPTIDOGLYCAN GLYCOSYLTRANSFERASE"/>
    <property type="match status" value="1"/>
</dbReference>
<dbReference type="SUPFAM" id="SSF56601">
    <property type="entry name" value="beta-lactamase/transpeptidase-like"/>
    <property type="match status" value="1"/>
</dbReference>
<keyword evidence="9" id="KW-0133">Cell shape</keyword>
<sequence>MTFFALLAASAVFGAMCGLMLIYSINLPQMTDLARYRPSTTTELLDVHGKVFGSFAMERRVVVPYTDFPPVLREAIISIEDKSFESNWGVNLVRAVEAAYRDLHSDQRAQGASTITMQLARNLFLSSEKTYGRKLQEIFLSMQIERRFTKQQIFALYANQIYLGRGTYGFEAGSEYYFSKHVRDLTLPEAALLAALPKGPESYSPVRYPERALKRRNLVISEMLQDGKITRAQADAAKSAPLGLHLEAPANSVAPYFVEEVRRQLEKEYGVEEVHGAGLLVYTTLDLGLQQAANNAVLDGTAAYERREGWKGNLRNVVLSGIDLESYKHPDWTQPIVKGSYVHGLVTEVAAKRVVVKLGDQQAVMKPEDWAWTQNVDGDSFLRTGDLVYVRIEGTRPDGTLLATLQQDSGAQASLMAVDNATGEVVAMVGGRDFALSQFNRATQAERQAGSSFKPYVYTTAFEAGAKPTDIIVDGPTSFPTPSGPYTPHNYEKNYLGAMTLTNAFAESRNIPALKLAYRYGIRNVIQTAHRFGVTSDIPAFLPVAIGAADITLYEQVGAYSVFPNDGIRIEPHYIRKVTQANGLPLDEKAPEINEVISVDTAREMMQLLQAVARSGTGASTNQLNHPFGGKTGTTNNYTDAWFIGFSPSVTCGTWIGFDNRQSLGEKETGARAALPIWMEFMRTAIANKPNETFASAGAPQKTLNVSVNQQADTAVHPNSRVIVPKAAAGQNVPAVGSSTKKTTAPAKFVEPQSFWVSKPPRGTK</sequence>
<gene>
    <name evidence="17" type="ORF">P8936_13520</name>
</gene>
<evidence type="ECO:0000256" key="2">
    <source>
        <dbReference type="ARBA" id="ARBA00007090"/>
    </source>
</evidence>
<dbReference type="GO" id="GO:0009002">
    <property type="term" value="F:serine-type D-Ala-D-Ala carboxypeptidase activity"/>
    <property type="evidence" value="ECO:0007669"/>
    <property type="project" value="UniProtKB-EC"/>
</dbReference>
<evidence type="ECO:0000259" key="16">
    <source>
        <dbReference type="Pfam" id="PF00912"/>
    </source>
</evidence>
<feature type="domain" description="Penicillin-binding protein transpeptidase" evidence="15">
    <location>
        <begin position="414"/>
        <end position="651"/>
    </location>
</feature>
<dbReference type="SUPFAM" id="SSF53955">
    <property type="entry name" value="Lysozyme-like"/>
    <property type="match status" value="1"/>
</dbReference>
<evidence type="ECO:0000256" key="13">
    <source>
        <dbReference type="ARBA" id="ARBA00034000"/>
    </source>
</evidence>
<keyword evidence="7" id="KW-0808">Transferase</keyword>
<dbReference type="EMBL" id="CP121195">
    <property type="protein sequence ID" value="XBH12705.1"/>
    <property type="molecule type" value="Genomic_DNA"/>
</dbReference>
<organism evidence="17">
    <name type="scientific">Edaphobacter paludis</name>
    <dbReference type="NCBI Taxonomy" id="3035702"/>
    <lineage>
        <taxon>Bacteria</taxon>
        <taxon>Pseudomonadati</taxon>
        <taxon>Acidobacteriota</taxon>
        <taxon>Terriglobia</taxon>
        <taxon>Terriglobales</taxon>
        <taxon>Acidobacteriaceae</taxon>
        <taxon>Edaphobacter</taxon>
    </lineage>
</organism>
<dbReference type="InterPro" id="IPR012340">
    <property type="entry name" value="NA-bd_OB-fold"/>
</dbReference>
<keyword evidence="12" id="KW-0961">Cell wall biogenesis/degradation</keyword>
<protein>
    <submittedName>
        <fullName evidence="17">PBP1A family penicillin-binding protein</fullName>
    </submittedName>
</protein>
<dbReference type="InterPro" id="IPR001460">
    <property type="entry name" value="PCN-bd_Tpept"/>
</dbReference>
<dbReference type="GO" id="GO:0008955">
    <property type="term" value="F:peptidoglycan glycosyltransferase activity"/>
    <property type="evidence" value="ECO:0007669"/>
    <property type="project" value="UniProtKB-EC"/>
</dbReference>
<proteinExistence type="inferred from homology"/>
<evidence type="ECO:0000256" key="6">
    <source>
        <dbReference type="ARBA" id="ARBA00022676"/>
    </source>
</evidence>
<keyword evidence="6" id="KW-0328">Glycosyltransferase</keyword>
<dbReference type="FunFam" id="1.10.3810.10:FF:000001">
    <property type="entry name" value="Penicillin-binding protein 1A"/>
    <property type="match status" value="1"/>
</dbReference>
<evidence type="ECO:0000313" key="17">
    <source>
        <dbReference type="EMBL" id="XBH12705.1"/>
    </source>
</evidence>
<evidence type="ECO:0000256" key="11">
    <source>
        <dbReference type="ARBA" id="ARBA00023268"/>
    </source>
</evidence>
<keyword evidence="10" id="KW-0573">Peptidoglycan synthesis</keyword>
<evidence type="ECO:0000256" key="12">
    <source>
        <dbReference type="ARBA" id="ARBA00023316"/>
    </source>
</evidence>
<dbReference type="PANTHER" id="PTHR32282">
    <property type="entry name" value="BINDING PROTEIN TRANSPEPTIDASE, PUTATIVE-RELATED"/>
    <property type="match status" value="1"/>
</dbReference>
<dbReference type="InterPro" id="IPR023346">
    <property type="entry name" value="Lysozyme-like_dom_sf"/>
</dbReference>
<evidence type="ECO:0000256" key="7">
    <source>
        <dbReference type="ARBA" id="ARBA00022679"/>
    </source>
</evidence>
<dbReference type="InterPro" id="IPR001264">
    <property type="entry name" value="Glyco_trans_51"/>
</dbReference>
<comment type="catalytic activity">
    <reaction evidence="13">
        <text>Preferential cleavage: (Ac)2-L-Lys-D-Ala-|-D-Ala. Also transpeptidation of peptidyl-alanyl moieties that are N-acyl substituents of D-alanine.</text>
        <dbReference type="EC" id="3.4.16.4"/>
    </reaction>
</comment>
<evidence type="ECO:0000256" key="10">
    <source>
        <dbReference type="ARBA" id="ARBA00022984"/>
    </source>
</evidence>
<dbReference type="Pfam" id="PF00912">
    <property type="entry name" value="Transgly"/>
    <property type="match status" value="1"/>
</dbReference>
<keyword evidence="11" id="KW-0511">Multifunctional enzyme</keyword>
<evidence type="ECO:0000259" key="15">
    <source>
        <dbReference type="Pfam" id="PF00905"/>
    </source>
</evidence>
<name>A0AAU7D5S5_9BACT</name>
<comment type="similarity">
    <text evidence="3">In the N-terminal section; belongs to the glycosyltransferase 51 family.</text>
</comment>
<dbReference type="GO" id="GO:0008360">
    <property type="term" value="P:regulation of cell shape"/>
    <property type="evidence" value="ECO:0007669"/>
    <property type="project" value="UniProtKB-KW"/>
</dbReference>
<dbReference type="InterPro" id="IPR050396">
    <property type="entry name" value="Glycosyltr_51/Transpeptidase"/>
</dbReference>
<dbReference type="InterPro" id="IPR036950">
    <property type="entry name" value="PBP_transglycosylase"/>
</dbReference>
<dbReference type="InterPro" id="IPR012338">
    <property type="entry name" value="Beta-lactam/transpept-like"/>
</dbReference>
<keyword evidence="4" id="KW-0121">Carboxypeptidase</keyword>
<reference evidence="17" key="1">
    <citation type="submission" date="2023-03" db="EMBL/GenBank/DDBJ databases">
        <title>Edaphobacter sp.</title>
        <authorList>
            <person name="Huber K.J."/>
            <person name="Papendorf J."/>
            <person name="Pilke C."/>
            <person name="Bunk B."/>
            <person name="Sproeer C."/>
            <person name="Pester M."/>
        </authorList>
    </citation>
    <scope>NUCLEOTIDE SEQUENCE</scope>
    <source>
        <strain evidence="17">DSM 109920</strain>
    </source>
</reference>
<evidence type="ECO:0000256" key="9">
    <source>
        <dbReference type="ARBA" id="ARBA00022960"/>
    </source>
</evidence>
<dbReference type="NCBIfam" id="TIGR02074">
    <property type="entry name" value="PBP_1a_fam"/>
    <property type="match status" value="1"/>
</dbReference>
<dbReference type="AlphaFoldDB" id="A0AAU7D5S5"/>
<evidence type="ECO:0000256" key="4">
    <source>
        <dbReference type="ARBA" id="ARBA00022645"/>
    </source>
</evidence>
<feature type="domain" description="Glycosyl transferase family 51" evidence="16">
    <location>
        <begin position="49"/>
        <end position="223"/>
    </location>
</feature>
<dbReference type="Gene3D" id="3.40.710.10">
    <property type="entry name" value="DD-peptidase/beta-lactamase superfamily"/>
    <property type="match status" value="2"/>
</dbReference>
<keyword evidence="5" id="KW-0645">Protease</keyword>
<evidence type="ECO:0000256" key="14">
    <source>
        <dbReference type="ARBA" id="ARBA00049902"/>
    </source>
</evidence>
<comment type="pathway">
    <text evidence="1">Cell wall biogenesis; peptidoglycan biosynthesis.</text>
</comment>
<comment type="similarity">
    <text evidence="2">In the C-terminal section; belongs to the transpeptidase family.</text>
</comment>
<dbReference type="GO" id="GO:0008658">
    <property type="term" value="F:penicillin binding"/>
    <property type="evidence" value="ECO:0007669"/>
    <property type="project" value="InterPro"/>
</dbReference>
<keyword evidence="8" id="KW-0378">Hydrolase</keyword>
<dbReference type="Pfam" id="PF00905">
    <property type="entry name" value="Transpeptidase"/>
    <property type="match status" value="1"/>
</dbReference>
<accession>A0AAU7D5S5</accession>
<evidence type="ECO:0000256" key="3">
    <source>
        <dbReference type="ARBA" id="ARBA00007739"/>
    </source>
</evidence>
<dbReference type="GO" id="GO:0030288">
    <property type="term" value="C:outer membrane-bounded periplasmic space"/>
    <property type="evidence" value="ECO:0007669"/>
    <property type="project" value="TreeGrafter"/>
</dbReference>
<evidence type="ECO:0000256" key="8">
    <source>
        <dbReference type="ARBA" id="ARBA00022801"/>
    </source>
</evidence>
<dbReference type="RefSeq" id="WP_348269551.1">
    <property type="nucleotide sequence ID" value="NZ_CP121195.1"/>
</dbReference>
<dbReference type="GO" id="GO:0009252">
    <property type="term" value="P:peptidoglycan biosynthetic process"/>
    <property type="evidence" value="ECO:0007669"/>
    <property type="project" value="UniProtKB-KW"/>
</dbReference>
<evidence type="ECO:0000256" key="5">
    <source>
        <dbReference type="ARBA" id="ARBA00022670"/>
    </source>
</evidence>
<dbReference type="GO" id="GO:0006508">
    <property type="term" value="P:proteolysis"/>
    <property type="evidence" value="ECO:0007669"/>
    <property type="project" value="UniProtKB-KW"/>
</dbReference>
<dbReference type="GO" id="GO:0071555">
    <property type="term" value="P:cell wall organization"/>
    <property type="evidence" value="ECO:0007669"/>
    <property type="project" value="UniProtKB-KW"/>
</dbReference>
<evidence type="ECO:0000256" key="1">
    <source>
        <dbReference type="ARBA" id="ARBA00004752"/>
    </source>
</evidence>
<dbReference type="SUPFAM" id="SSF50249">
    <property type="entry name" value="Nucleic acid-binding proteins"/>
    <property type="match status" value="1"/>
</dbReference>
<dbReference type="Gene3D" id="1.10.3810.10">
    <property type="entry name" value="Biosynthetic peptidoglycan transglycosylase-like"/>
    <property type="match status" value="1"/>
</dbReference>